<dbReference type="InterPro" id="IPR058353">
    <property type="entry name" value="DUF8040"/>
</dbReference>
<dbReference type="Proteomes" id="UP001341281">
    <property type="component" value="Chromosome 03"/>
</dbReference>
<name>A0AAQ3WKD3_PASNO</name>
<comment type="cofactor">
    <cofactor evidence="1">
        <name>a divalent metal cation</name>
        <dbReference type="ChEBI" id="CHEBI:60240"/>
    </cofactor>
</comment>
<evidence type="ECO:0000256" key="3">
    <source>
        <dbReference type="ARBA" id="ARBA00006958"/>
    </source>
</evidence>
<organism evidence="10 11">
    <name type="scientific">Paspalum notatum var. saurae</name>
    <dbReference type="NCBI Taxonomy" id="547442"/>
    <lineage>
        <taxon>Eukaryota</taxon>
        <taxon>Viridiplantae</taxon>
        <taxon>Streptophyta</taxon>
        <taxon>Embryophyta</taxon>
        <taxon>Tracheophyta</taxon>
        <taxon>Spermatophyta</taxon>
        <taxon>Magnoliopsida</taxon>
        <taxon>Liliopsida</taxon>
        <taxon>Poales</taxon>
        <taxon>Poaceae</taxon>
        <taxon>PACMAD clade</taxon>
        <taxon>Panicoideae</taxon>
        <taxon>Andropogonodae</taxon>
        <taxon>Paspaleae</taxon>
        <taxon>Paspalinae</taxon>
        <taxon>Paspalum</taxon>
    </lineage>
</organism>
<protein>
    <recommendedName>
        <fullName evidence="12">DDE Tnp4 domain-containing protein</fullName>
    </recommendedName>
</protein>
<dbReference type="Pfam" id="PF13359">
    <property type="entry name" value="DDE_Tnp_4"/>
    <property type="match status" value="1"/>
</dbReference>
<dbReference type="PANTHER" id="PTHR22930:SF280">
    <property type="entry name" value="OS11G0202600 PROTEIN"/>
    <property type="match status" value="1"/>
</dbReference>
<evidence type="ECO:0000259" key="8">
    <source>
        <dbReference type="Pfam" id="PF13359"/>
    </source>
</evidence>
<evidence type="ECO:0000256" key="5">
    <source>
        <dbReference type="ARBA" id="ARBA00022723"/>
    </source>
</evidence>
<dbReference type="GO" id="GO:0016787">
    <property type="term" value="F:hydrolase activity"/>
    <property type="evidence" value="ECO:0007669"/>
    <property type="project" value="UniProtKB-KW"/>
</dbReference>
<evidence type="ECO:0000256" key="6">
    <source>
        <dbReference type="ARBA" id="ARBA00022801"/>
    </source>
</evidence>
<proteinExistence type="inferred from homology"/>
<reference evidence="10 11" key="1">
    <citation type="submission" date="2024-02" db="EMBL/GenBank/DDBJ databases">
        <title>High-quality chromosome-scale genome assembly of Pensacola bahiagrass (Paspalum notatum Flugge var. saurae).</title>
        <authorList>
            <person name="Vega J.M."/>
            <person name="Podio M."/>
            <person name="Orjuela J."/>
            <person name="Siena L.A."/>
            <person name="Pessino S.C."/>
            <person name="Combes M.C."/>
            <person name="Mariac C."/>
            <person name="Albertini E."/>
            <person name="Pupilli F."/>
            <person name="Ortiz J.P.A."/>
            <person name="Leblanc O."/>
        </authorList>
    </citation>
    <scope>NUCLEOTIDE SEQUENCE [LARGE SCALE GENOMIC DNA]</scope>
    <source>
        <strain evidence="10">R1</strain>
        <tissue evidence="10">Leaf</tissue>
    </source>
</reference>
<evidence type="ECO:0000256" key="1">
    <source>
        <dbReference type="ARBA" id="ARBA00001968"/>
    </source>
</evidence>
<dbReference type="GO" id="GO:0005634">
    <property type="term" value="C:nucleus"/>
    <property type="evidence" value="ECO:0007669"/>
    <property type="project" value="UniProtKB-SubCell"/>
</dbReference>
<keyword evidence="6" id="KW-0378">Hydrolase</keyword>
<dbReference type="EMBL" id="CP144747">
    <property type="protein sequence ID" value="WVZ64601.1"/>
    <property type="molecule type" value="Genomic_DNA"/>
</dbReference>
<evidence type="ECO:0000313" key="10">
    <source>
        <dbReference type="EMBL" id="WVZ64601.1"/>
    </source>
</evidence>
<keyword evidence="5" id="KW-0479">Metal-binding</keyword>
<dbReference type="AlphaFoldDB" id="A0AAQ3WKD3"/>
<comment type="subcellular location">
    <subcellularLocation>
        <location evidence="2">Nucleus</location>
    </subcellularLocation>
</comment>
<dbReference type="InterPro" id="IPR027806">
    <property type="entry name" value="HARBI1_dom"/>
</dbReference>
<dbReference type="PANTHER" id="PTHR22930">
    <property type="match status" value="1"/>
</dbReference>
<sequence length="358" mass="40718">MSSQEQSNNSDTSSDGSFYELAGLGATLGAYAGGRYFATPLGTHHPPMFPHLTGRQWVELNLHDSDRCYNNFHMQPDAFLQLHQLLVTNHGLQSTQQFESIEALAMFLWACGSGQSLRQIQDRFERSLDSICRKMGNVANVMFDFAQTVIAPKDPNYTQVHPRLLRYAPYFDGCIGALDGTHIPARINHDSRLDFINRKGRTSFNVLGIVDMDMRFTYVGAGRAGSCHDMAVLRDCMQMANYPHPPAGRYYLVDSGYALCEGYLGPYRSTRYHLEEFRRRGAETREEKFNYHHASLRNVVERAFGVLKAKWHILEGVLFYARKKQTKMIIACCAPQNFLLDRHLASSQSLLSLELWMP</sequence>
<comment type="similarity">
    <text evidence="3">Belongs to the HARBI1 family.</text>
</comment>
<keyword evidence="11" id="KW-1185">Reference proteome</keyword>
<dbReference type="GO" id="GO:0004518">
    <property type="term" value="F:nuclease activity"/>
    <property type="evidence" value="ECO:0007669"/>
    <property type="project" value="UniProtKB-KW"/>
</dbReference>
<feature type="domain" description="DUF8040" evidence="9">
    <location>
        <begin position="51"/>
        <end position="142"/>
    </location>
</feature>
<evidence type="ECO:0008006" key="12">
    <source>
        <dbReference type="Google" id="ProtNLM"/>
    </source>
</evidence>
<dbReference type="Pfam" id="PF26138">
    <property type="entry name" value="DUF8040"/>
    <property type="match status" value="1"/>
</dbReference>
<dbReference type="GO" id="GO:0046872">
    <property type="term" value="F:metal ion binding"/>
    <property type="evidence" value="ECO:0007669"/>
    <property type="project" value="UniProtKB-KW"/>
</dbReference>
<dbReference type="InterPro" id="IPR045249">
    <property type="entry name" value="HARBI1-like"/>
</dbReference>
<evidence type="ECO:0000256" key="2">
    <source>
        <dbReference type="ARBA" id="ARBA00004123"/>
    </source>
</evidence>
<keyword evidence="7" id="KW-0539">Nucleus</keyword>
<evidence type="ECO:0000313" key="11">
    <source>
        <dbReference type="Proteomes" id="UP001341281"/>
    </source>
</evidence>
<evidence type="ECO:0000259" key="9">
    <source>
        <dbReference type="Pfam" id="PF26138"/>
    </source>
</evidence>
<evidence type="ECO:0000256" key="4">
    <source>
        <dbReference type="ARBA" id="ARBA00022722"/>
    </source>
</evidence>
<accession>A0AAQ3WKD3</accession>
<feature type="domain" description="DDE Tnp4" evidence="8">
    <location>
        <begin position="178"/>
        <end position="334"/>
    </location>
</feature>
<gene>
    <name evidence="10" type="ORF">U9M48_014096</name>
</gene>
<evidence type="ECO:0000256" key="7">
    <source>
        <dbReference type="ARBA" id="ARBA00023242"/>
    </source>
</evidence>
<keyword evidence="4" id="KW-0540">Nuclease</keyword>
<feature type="non-terminal residue" evidence="10">
    <location>
        <position position="1"/>
    </location>
</feature>